<feature type="transmembrane region" description="Helical" evidence="9">
    <location>
        <begin position="169"/>
        <end position="193"/>
    </location>
</feature>
<sequence>MYTLSRESWNTKTMVKISVLGVISFILMFFEIPLPFLAPTFMKFDISDLPSLIGSFAIGPMAGVIIQFLKNVLNLLIEGSTTGGVGEMANFVVGSAFAYTAGFVYYKKKTFGRAVIGLTLGTIVMTIVITLANYFIMFPLYAKLMGQNIQVFVDMGTAINKSITDLRTLMLISVVPFNLVKGIIVTAITLLIYKRVSPILHK</sequence>
<dbReference type="Proteomes" id="UP000469523">
    <property type="component" value="Unassembled WGS sequence"/>
</dbReference>
<evidence type="ECO:0000256" key="3">
    <source>
        <dbReference type="ARBA" id="ARBA00022448"/>
    </source>
</evidence>
<dbReference type="GO" id="GO:0005886">
    <property type="term" value="C:plasma membrane"/>
    <property type="evidence" value="ECO:0007669"/>
    <property type="project" value="UniProtKB-SubCell"/>
</dbReference>
<dbReference type="RefSeq" id="WP_154441783.1">
    <property type="nucleotide sequence ID" value="NZ_JAHLPJ010000001.1"/>
</dbReference>
<gene>
    <name evidence="10" type="ORF">FYJ83_14680</name>
</gene>
<dbReference type="InterPro" id="IPR024529">
    <property type="entry name" value="ECF_trnsprt_substrate-spec"/>
</dbReference>
<name>A0A6N7Y1J4_9FIRM</name>
<comment type="function">
    <text evidence="8">Probably a riboflavin-binding protein that interacts with the energy-coupling factor (ECF) ABC-transporter complex.</text>
</comment>
<dbReference type="Pfam" id="PF12822">
    <property type="entry name" value="ECF_trnsprt"/>
    <property type="match status" value="1"/>
</dbReference>
<feature type="transmembrane region" description="Helical" evidence="9">
    <location>
        <begin position="49"/>
        <end position="68"/>
    </location>
</feature>
<feature type="transmembrane region" description="Helical" evidence="9">
    <location>
        <begin position="17"/>
        <end position="37"/>
    </location>
</feature>
<evidence type="ECO:0000256" key="4">
    <source>
        <dbReference type="ARBA" id="ARBA00022475"/>
    </source>
</evidence>
<reference evidence="10 11" key="1">
    <citation type="submission" date="2019-09" db="EMBL/GenBank/DDBJ databases">
        <title>In-depth cultivation of the pig gut microbiome towards novel bacterial diversity and tailored functional studies.</title>
        <authorList>
            <person name="Wylensek D."/>
            <person name="Hitch T.C.A."/>
            <person name="Clavel T."/>
        </authorList>
    </citation>
    <scope>NUCLEOTIDE SEQUENCE [LARGE SCALE GENOMIC DNA]</scope>
    <source>
        <strain evidence="10 11">WCA3-693-APC-4?</strain>
    </source>
</reference>
<keyword evidence="3 8" id="KW-0813">Transport</keyword>
<protein>
    <recommendedName>
        <fullName evidence="8">Riboflavin transporter</fullName>
    </recommendedName>
</protein>
<dbReference type="Gene3D" id="1.10.1760.20">
    <property type="match status" value="1"/>
</dbReference>
<dbReference type="PIRSF" id="PIRSF037778">
    <property type="entry name" value="UCP037778_transp_RibU"/>
    <property type="match status" value="1"/>
</dbReference>
<dbReference type="GO" id="GO:0032217">
    <property type="term" value="F:riboflavin transmembrane transporter activity"/>
    <property type="evidence" value="ECO:0007669"/>
    <property type="project" value="UniProtKB-UniRule"/>
</dbReference>
<evidence type="ECO:0000256" key="7">
    <source>
        <dbReference type="ARBA" id="ARBA00023136"/>
    </source>
</evidence>
<dbReference type="AlphaFoldDB" id="A0A6N7Y1J4"/>
<evidence type="ECO:0000313" key="10">
    <source>
        <dbReference type="EMBL" id="MSU02704.1"/>
    </source>
</evidence>
<comment type="caution">
    <text evidence="10">The sequence shown here is derived from an EMBL/GenBank/DDBJ whole genome shotgun (WGS) entry which is preliminary data.</text>
</comment>
<keyword evidence="5 9" id="KW-0812">Transmembrane</keyword>
<comment type="similarity">
    <text evidence="2 8">Belongs to the prokaryotic riboflavin transporter (P-RFT) (TC 2.A.87) family.</text>
</comment>
<evidence type="ECO:0000256" key="8">
    <source>
        <dbReference type="PIRNR" id="PIRNR037778"/>
    </source>
</evidence>
<dbReference type="PANTHER" id="PTHR38438:SF1">
    <property type="entry name" value="RIBOFLAVIN TRANSPORTER RIBU"/>
    <property type="match status" value="1"/>
</dbReference>
<comment type="subcellular location">
    <subcellularLocation>
        <location evidence="1">Cell membrane</location>
        <topology evidence="1">Multi-pass membrane protein</topology>
    </subcellularLocation>
</comment>
<evidence type="ECO:0000256" key="1">
    <source>
        <dbReference type="ARBA" id="ARBA00004651"/>
    </source>
</evidence>
<evidence type="ECO:0000313" key="11">
    <source>
        <dbReference type="Proteomes" id="UP000469523"/>
    </source>
</evidence>
<accession>A0A6N7Y1J4</accession>
<organism evidence="10 11">
    <name type="scientific">Tissierella pigra</name>
    <dbReference type="NCBI Taxonomy" id="2607614"/>
    <lineage>
        <taxon>Bacteria</taxon>
        <taxon>Bacillati</taxon>
        <taxon>Bacillota</taxon>
        <taxon>Tissierellia</taxon>
        <taxon>Tissierellales</taxon>
        <taxon>Tissierellaceae</taxon>
        <taxon>Tissierella</taxon>
    </lineage>
</organism>
<evidence type="ECO:0000256" key="6">
    <source>
        <dbReference type="ARBA" id="ARBA00022989"/>
    </source>
</evidence>
<feature type="transmembrane region" description="Helical" evidence="9">
    <location>
        <begin position="88"/>
        <end position="106"/>
    </location>
</feature>
<keyword evidence="6 9" id="KW-1133">Transmembrane helix</keyword>
<keyword evidence="4 8" id="KW-1003">Cell membrane</keyword>
<feature type="transmembrane region" description="Helical" evidence="9">
    <location>
        <begin position="115"/>
        <end position="136"/>
    </location>
</feature>
<dbReference type="InterPro" id="IPR025720">
    <property type="entry name" value="RibU"/>
</dbReference>
<keyword evidence="7 8" id="KW-0472">Membrane</keyword>
<evidence type="ECO:0000256" key="9">
    <source>
        <dbReference type="SAM" id="Phobius"/>
    </source>
</evidence>
<dbReference type="PANTHER" id="PTHR38438">
    <property type="entry name" value="RIBOFLAVIN TRANSPORTER RIBU"/>
    <property type="match status" value="1"/>
</dbReference>
<dbReference type="EMBL" id="VUNQ01000040">
    <property type="protein sequence ID" value="MSU02704.1"/>
    <property type="molecule type" value="Genomic_DNA"/>
</dbReference>
<proteinExistence type="inferred from homology"/>
<keyword evidence="11" id="KW-1185">Reference proteome</keyword>
<evidence type="ECO:0000256" key="2">
    <source>
        <dbReference type="ARBA" id="ARBA00005540"/>
    </source>
</evidence>
<evidence type="ECO:0000256" key="5">
    <source>
        <dbReference type="ARBA" id="ARBA00022692"/>
    </source>
</evidence>